<evidence type="ECO:0000256" key="1">
    <source>
        <dbReference type="SAM" id="SignalP"/>
    </source>
</evidence>
<comment type="caution">
    <text evidence="2">The sequence shown here is derived from an EMBL/GenBank/DDBJ whole genome shotgun (WGS) entry which is preliminary data.</text>
</comment>
<feature type="signal peptide" evidence="1">
    <location>
        <begin position="1"/>
        <end position="29"/>
    </location>
</feature>
<proteinExistence type="predicted"/>
<feature type="chain" id="PRO_5003899411" evidence="1">
    <location>
        <begin position="30"/>
        <end position="176"/>
    </location>
</feature>
<reference evidence="2 3" key="1">
    <citation type="submission" date="2012-08" db="EMBL/GenBank/DDBJ databases">
        <title>Whole genome shotgun sequence of Gordonia namibiensis NBRC 108229.</title>
        <authorList>
            <person name="Isaki-Nakamura S."/>
            <person name="Hosoyama A."/>
            <person name="Tsuchikane K."/>
            <person name="Katsumata H."/>
            <person name="Baba S."/>
            <person name="Yamazaki S."/>
            <person name="Fujita N."/>
        </authorList>
    </citation>
    <scope>NUCLEOTIDE SEQUENCE [LARGE SCALE GENOMIC DNA]</scope>
    <source>
        <strain evidence="2 3">NBRC 108229</strain>
    </source>
</reference>
<accession>K6XNN7</accession>
<organism evidence="2 3">
    <name type="scientific">Gordonia namibiensis NBRC 108229</name>
    <dbReference type="NCBI Taxonomy" id="1208314"/>
    <lineage>
        <taxon>Bacteria</taxon>
        <taxon>Bacillati</taxon>
        <taxon>Actinomycetota</taxon>
        <taxon>Actinomycetes</taxon>
        <taxon>Mycobacteriales</taxon>
        <taxon>Gordoniaceae</taxon>
        <taxon>Gordonia</taxon>
    </lineage>
</organism>
<name>K6XNN7_9ACTN</name>
<keyword evidence="1" id="KW-0732">Signal</keyword>
<sequence>MPRHALAVRSLIVASTIAALGLGGAPAVADEHPTIPRFSSTPTPAAGPVTDVAPARYAIPGSPAAHHFAYAHNPLRECVFYPVDGRTQVVCSVAFPPGTPSVKADPFSGPPNAIILTSSGTRPTIVEGGPVTAPDLPVDHRITVAGISCRTIAENSVKCAGPGGGFRFLNGTLTTW</sequence>
<dbReference type="Proteomes" id="UP000035058">
    <property type="component" value="Unassembled WGS sequence"/>
</dbReference>
<evidence type="ECO:0000313" key="2">
    <source>
        <dbReference type="EMBL" id="GAC00435.1"/>
    </source>
</evidence>
<protein>
    <submittedName>
        <fullName evidence="2">Uncharacterized protein</fullName>
    </submittedName>
</protein>
<gene>
    <name evidence="2" type="ORF">GONAM_15_01440</name>
</gene>
<dbReference type="AlphaFoldDB" id="K6XNN7"/>
<keyword evidence="3" id="KW-1185">Reference proteome</keyword>
<dbReference type="RefSeq" id="WP_006866638.1">
    <property type="nucleotide sequence ID" value="NZ_BAHE01000015.1"/>
</dbReference>
<evidence type="ECO:0000313" key="3">
    <source>
        <dbReference type="Proteomes" id="UP000035058"/>
    </source>
</evidence>
<dbReference type="EMBL" id="BAHE01000015">
    <property type="protein sequence ID" value="GAC00435.1"/>
    <property type="molecule type" value="Genomic_DNA"/>
</dbReference>